<dbReference type="AlphaFoldDB" id="A0A8J5L6P7"/>
<feature type="transmembrane region" description="Helical" evidence="1">
    <location>
        <begin position="58"/>
        <end position="78"/>
    </location>
</feature>
<dbReference type="Proteomes" id="UP000734854">
    <property type="component" value="Unassembled WGS sequence"/>
</dbReference>
<name>A0A8J5L6P7_ZINOF</name>
<dbReference type="PANTHER" id="PTHR31923">
    <property type="entry name" value="BSD DOMAIN-CONTAINING PROTEIN"/>
    <property type="match status" value="1"/>
</dbReference>
<keyword evidence="4" id="KW-1185">Reference proteome</keyword>
<protein>
    <submittedName>
        <fullName evidence="3">Uncharacterized protein</fullName>
    </submittedName>
</protein>
<evidence type="ECO:0000313" key="4">
    <source>
        <dbReference type="Proteomes" id="UP000734854"/>
    </source>
</evidence>
<keyword evidence="1" id="KW-0472">Membrane</keyword>
<comment type="caution">
    <text evidence="3">The sequence shown here is derived from an EMBL/GenBank/DDBJ whole genome shotgun (WGS) entry which is preliminary data.</text>
</comment>
<organism evidence="3 4">
    <name type="scientific">Zingiber officinale</name>
    <name type="common">Ginger</name>
    <name type="synonym">Amomum zingiber</name>
    <dbReference type="NCBI Taxonomy" id="94328"/>
    <lineage>
        <taxon>Eukaryota</taxon>
        <taxon>Viridiplantae</taxon>
        <taxon>Streptophyta</taxon>
        <taxon>Embryophyta</taxon>
        <taxon>Tracheophyta</taxon>
        <taxon>Spermatophyta</taxon>
        <taxon>Magnoliopsida</taxon>
        <taxon>Liliopsida</taxon>
        <taxon>Zingiberales</taxon>
        <taxon>Zingiberaceae</taxon>
        <taxon>Zingiber</taxon>
    </lineage>
</organism>
<feature type="transmembrane region" description="Helical" evidence="1">
    <location>
        <begin position="90"/>
        <end position="107"/>
    </location>
</feature>
<proteinExistence type="predicted"/>
<sequence length="285" mass="32437">MRRHGGISPSCKMTKILMVCVMDAFLAGANYVKASNFLGFLPQVIWNALSCWDDQEMLQHALSGFGGPLCFVLPWFFGVKANMCHACEEFQISLASTAYAYAIFQIFKWNFWKTYFVLLHPRLSKQDAELLSTPQVVQARAMLLQKLQNQTQVGFTKTGRCLRLPDDKAAKRPFNKFNVASNLSVEATDDDDRKMRLVLLLQGSSSSLLVRMRLIVISRKKTNNMLLKLRKDESGFYHVEIAWKGLDYALFPVAADSATMEMQTLTEDLESRGDFPDEDTYDPTW</sequence>
<evidence type="ECO:0000256" key="1">
    <source>
        <dbReference type="SAM" id="Phobius"/>
    </source>
</evidence>
<feature type="chain" id="PRO_5035242332" evidence="2">
    <location>
        <begin position="35"/>
        <end position="285"/>
    </location>
</feature>
<keyword evidence="2" id="KW-0732">Signal</keyword>
<dbReference type="EMBL" id="JACMSC010000010">
    <property type="protein sequence ID" value="KAG6502646.1"/>
    <property type="molecule type" value="Genomic_DNA"/>
</dbReference>
<accession>A0A8J5L6P7</accession>
<reference evidence="3 4" key="1">
    <citation type="submission" date="2020-08" db="EMBL/GenBank/DDBJ databases">
        <title>Plant Genome Project.</title>
        <authorList>
            <person name="Zhang R.-G."/>
        </authorList>
    </citation>
    <scope>NUCLEOTIDE SEQUENCE [LARGE SCALE GENOMIC DNA]</scope>
    <source>
        <tissue evidence="3">Rhizome</tissue>
    </source>
</reference>
<feature type="signal peptide" evidence="2">
    <location>
        <begin position="1"/>
        <end position="34"/>
    </location>
</feature>
<gene>
    <name evidence="3" type="ORF">ZIOFF_034932</name>
</gene>
<dbReference type="PANTHER" id="PTHR31923:SF4">
    <property type="entry name" value="BSD DOMAIN-CONTAINING PROTEIN"/>
    <property type="match status" value="1"/>
</dbReference>
<evidence type="ECO:0000256" key="2">
    <source>
        <dbReference type="SAM" id="SignalP"/>
    </source>
</evidence>
<keyword evidence="1" id="KW-0812">Transmembrane</keyword>
<evidence type="ECO:0000313" key="3">
    <source>
        <dbReference type="EMBL" id="KAG6502646.1"/>
    </source>
</evidence>
<keyword evidence="1" id="KW-1133">Transmembrane helix</keyword>